<comment type="subunit">
    <text evidence="5">Homodimer. The dihydroxyacetone kinase complex is composed of a homodimer of DhaM, a homodimer of DhaK and the subunit DhaL.</text>
</comment>
<feature type="domain" description="PTS EIIA type-4" evidence="6">
    <location>
        <begin position="1"/>
        <end position="129"/>
    </location>
</feature>
<sequence>MVGIVITSHSKNIAEGVKELAQQMAPEVPIAASGGTSDGRIGTDVTKIMNAIESVYSEDGVVLIFDLGSAFMNAEMAIEMMDEDKAKKIKIVDCPIVEGAVTSAVESSIGKSIEEIEEALKPMNLGKMP</sequence>
<dbReference type="EMBL" id="FQXU01000004">
    <property type="protein sequence ID" value="SHH81353.1"/>
    <property type="molecule type" value="Genomic_DNA"/>
</dbReference>
<accession>A0A1M5W2B9</accession>
<comment type="catalytic activity">
    <reaction evidence="1">
        <text>dihydroxyacetone + phosphoenolpyruvate = dihydroxyacetone phosphate + pyruvate</text>
        <dbReference type="Rhea" id="RHEA:18381"/>
        <dbReference type="ChEBI" id="CHEBI:15361"/>
        <dbReference type="ChEBI" id="CHEBI:16016"/>
        <dbReference type="ChEBI" id="CHEBI:57642"/>
        <dbReference type="ChEBI" id="CHEBI:58702"/>
        <dbReference type="EC" id="2.7.1.121"/>
    </reaction>
</comment>
<dbReference type="GO" id="GO:0016020">
    <property type="term" value="C:membrane"/>
    <property type="evidence" value="ECO:0007669"/>
    <property type="project" value="InterPro"/>
</dbReference>
<dbReference type="EC" id="2.7.1.121" evidence="3"/>
<dbReference type="NCBIfam" id="TIGR02364">
    <property type="entry name" value="dha_pts"/>
    <property type="match status" value="1"/>
</dbReference>
<dbReference type="GO" id="GO:0019563">
    <property type="term" value="P:glycerol catabolic process"/>
    <property type="evidence" value="ECO:0007669"/>
    <property type="project" value="InterPro"/>
</dbReference>
<evidence type="ECO:0000313" key="7">
    <source>
        <dbReference type="EMBL" id="SHH81353.1"/>
    </source>
</evidence>
<dbReference type="Pfam" id="PF03610">
    <property type="entry name" value="EIIA-man"/>
    <property type="match status" value="1"/>
</dbReference>
<dbReference type="InterPro" id="IPR004701">
    <property type="entry name" value="PTS_EIIA_man-typ"/>
</dbReference>
<protein>
    <recommendedName>
        <fullName evidence="3">phosphoenolpyruvate--glycerone phosphotransferase</fullName>
        <ecNumber evidence="3">2.7.1.121</ecNumber>
    </recommendedName>
</protein>
<dbReference type="PANTHER" id="PTHR38594:SF1">
    <property type="entry name" value="PEP-DEPENDENT DIHYDROXYACETONE KINASE, PHOSPHORYL DONOR SUBUNIT DHAM"/>
    <property type="match status" value="1"/>
</dbReference>
<gene>
    <name evidence="7" type="ORF">SAMN02745941_00883</name>
</gene>
<keyword evidence="4" id="KW-0808">Transferase</keyword>
<comment type="function">
    <text evidence="2">Component of the dihydroxyacetone kinase complex, which is responsible for the phosphoenolpyruvate (PEP)-dependent phosphorylation of dihydroxyacetone. DhaM serves as the phosphoryl donor. Is phosphorylated by phosphoenolpyruvate in an EI- and HPr-dependent reaction, and a phosphorelay system on histidine residues finally leads to phosphoryl transfer to DhaL and dihydroxyacetone.</text>
</comment>
<proteinExistence type="predicted"/>
<dbReference type="PANTHER" id="PTHR38594">
    <property type="entry name" value="PEP-DEPENDENT DIHYDROXYACETONE KINASE, PHOSPHORYL DONOR SUBUNIT DHAM"/>
    <property type="match status" value="1"/>
</dbReference>
<dbReference type="RefSeq" id="WP_073017115.1">
    <property type="nucleotide sequence ID" value="NZ_FQXU01000004.1"/>
</dbReference>
<dbReference type="InterPro" id="IPR012844">
    <property type="entry name" value="DhaM_N"/>
</dbReference>
<dbReference type="GO" id="GO:0047324">
    <property type="term" value="F:phosphoenolpyruvate-glycerone phosphotransferase activity"/>
    <property type="evidence" value="ECO:0007669"/>
    <property type="project" value="UniProtKB-EC"/>
</dbReference>
<keyword evidence="7" id="KW-0418">Kinase</keyword>
<evidence type="ECO:0000256" key="4">
    <source>
        <dbReference type="ARBA" id="ARBA00022679"/>
    </source>
</evidence>
<evidence type="ECO:0000259" key="6">
    <source>
        <dbReference type="PROSITE" id="PS51096"/>
    </source>
</evidence>
<dbReference type="AlphaFoldDB" id="A0A1M5W2B9"/>
<name>A0A1M5W2B9_9CLOT</name>
<evidence type="ECO:0000313" key="8">
    <source>
        <dbReference type="Proteomes" id="UP000184241"/>
    </source>
</evidence>
<dbReference type="Proteomes" id="UP000184241">
    <property type="component" value="Unassembled WGS sequence"/>
</dbReference>
<dbReference type="InterPro" id="IPR039643">
    <property type="entry name" value="DhaM"/>
</dbReference>
<reference evidence="7 8" key="1">
    <citation type="submission" date="2016-11" db="EMBL/GenBank/DDBJ databases">
        <authorList>
            <person name="Jaros S."/>
            <person name="Januszkiewicz K."/>
            <person name="Wedrychowicz H."/>
        </authorList>
    </citation>
    <scope>NUCLEOTIDE SEQUENCE [LARGE SCALE GENOMIC DNA]</scope>
    <source>
        <strain evidence="7 8">DSM 6191</strain>
    </source>
</reference>
<evidence type="ECO:0000256" key="3">
    <source>
        <dbReference type="ARBA" id="ARBA00012095"/>
    </source>
</evidence>
<organism evidence="7 8">
    <name type="scientific">Clostridium intestinale DSM 6191</name>
    <dbReference type="NCBI Taxonomy" id="1121320"/>
    <lineage>
        <taxon>Bacteria</taxon>
        <taxon>Bacillati</taxon>
        <taxon>Bacillota</taxon>
        <taxon>Clostridia</taxon>
        <taxon>Eubacteriales</taxon>
        <taxon>Clostridiaceae</taxon>
        <taxon>Clostridium</taxon>
    </lineage>
</organism>
<dbReference type="GO" id="GO:0009401">
    <property type="term" value="P:phosphoenolpyruvate-dependent sugar phosphotransferase system"/>
    <property type="evidence" value="ECO:0007669"/>
    <property type="project" value="InterPro"/>
</dbReference>
<dbReference type="InterPro" id="IPR036662">
    <property type="entry name" value="PTS_EIIA_man-typ_sf"/>
</dbReference>
<dbReference type="Gene3D" id="3.40.50.510">
    <property type="entry name" value="Phosphotransferase system, mannose-type IIA component"/>
    <property type="match status" value="1"/>
</dbReference>
<evidence type="ECO:0000256" key="1">
    <source>
        <dbReference type="ARBA" id="ARBA00001113"/>
    </source>
</evidence>
<evidence type="ECO:0000256" key="2">
    <source>
        <dbReference type="ARBA" id="ARBA00002788"/>
    </source>
</evidence>
<dbReference type="SUPFAM" id="SSF53062">
    <property type="entry name" value="PTS system fructose IIA component-like"/>
    <property type="match status" value="1"/>
</dbReference>
<dbReference type="PROSITE" id="PS51096">
    <property type="entry name" value="PTS_EIIA_TYPE_4"/>
    <property type="match status" value="1"/>
</dbReference>
<evidence type="ECO:0000256" key="5">
    <source>
        <dbReference type="ARBA" id="ARBA00046577"/>
    </source>
</evidence>